<dbReference type="Gene3D" id="3.40.50.300">
    <property type="entry name" value="P-loop containing nucleotide triphosphate hydrolases"/>
    <property type="match status" value="1"/>
</dbReference>
<dbReference type="Pfam" id="PF23282">
    <property type="entry name" value="WHD_ROQ1"/>
    <property type="match status" value="1"/>
</dbReference>
<dbReference type="FunFam" id="3.40.50.10140:FF:000007">
    <property type="entry name" value="Disease resistance protein (TIR-NBS-LRR class)"/>
    <property type="match status" value="1"/>
</dbReference>
<dbReference type="SUPFAM" id="SSF52047">
    <property type="entry name" value="RNI-like"/>
    <property type="match status" value="1"/>
</dbReference>
<dbReference type="SUPFAM" id="SSF52540">
    <property type="entry name" value="P-loop containing nucleoside triphosphate hydrolases"/>
    <property type="match status" value="1"/>
</dbReference>
<dbReference type="SUPFAM" id="SSF46785">
    <property type="entry name" value="Winged helix' DNA-binding domain"/>
    <property type="match status" value="1"/>
</dbReference>
<dbReference type="Pfam" id="PF00931">
    <property type="entry name" value="NB-ARC"/>
    <property type="match status" value="1"/>
</dbReference>
<dbReference type="PANTHER" id="PTHR11017:SF570">
    <property type="entry name" value="DISEASE RESISTANCE PROTEIN (TIR-NBS CLASS)-RELATED"/>
    <property type="match status" value="1"/>
</dbReference>
<dbReference type="InterPro" id="IPR042197">
    <property type="entry name" value="Apaf_helical"/>
</dbReference>
<dbReference type="SUPFAM" id="SSF52200">
    <property type="entry name" value="Toll/Interleukin receptor TIR domain"/>
    <property type="match status" value="1"/>
</dbReference>
<accession>A0A059C954</accession>
<dbReference type="GO" id="GO:0006952">
    <property type="term" value="P:defense response"/>
    <property type="evidence" value="ECO:0007669"/>
    <property type="project" value="UniProtKB-KW"/>
</dbReference>
<name>A0A059C954_EUCGR</name>
<dbReference type="Gene3D" id="3.40.50.10140">
    <property type="entry name" value="Toll/interleukin-1 receptor homology (TIR) domain"/>
    <property type="match status" value="1"/>
</dbReference>
<dbReference type="SMART" id="SM00255">
    <property type="entry name" value="TIR"/>
    <property type="match status" value="1"/>
</dbReference>
<feature type="domain" description="TIR" evidence="5">
    <location>
        <begin position="63"/>
        <end position="201"/>
    </location>
</feature>
<dbReference type="EMBL" id="KK198757">
    <property type="protein sequence ID" value="KCW74435.1"/>
    <property type="molecule type" value="Genomic_DNA"/>
</dbReference>
<dbReference type="InterPro" id="IPR027417">
    <property type="entry name" value="P-loop_NTPase"/>
</dbReference>
<keyword evidence="3" id="KW-0611">Plant defense</keyword>
<dbReference type="AlphaFoldDB" id="A0A059C954"/>
<evidence type="ECO:0000313" key="6">
    <source>
        <dbReference type="EMBL" id="KCW74435.1"/>
    </source>
</evidence>
<reference evidence="6" key="1">
    <citation type="submission" date="2013-07" db="EMBL/GenBank/DDBJ databases">
        <title>The genome of Eucalyptus grandis.</title>
        <authorList>
            <person name="Schmutz J."/>
            <person name="Hayes R."/>
            <person name="Myburg A."/>
            <person name="Tuskan G."/>
            <person name="Grattapaglia D."/>
            <person name="Rokhsar D.S."/>
        </authorList>
    </citation>
    <scope>NUCLEOTIDE SEQUENCE</scope>
    <source>
        <tissue evidence="6">Leaf extractions</tissue>
    </source>
</reference>
<evidence type="ECO:0000256" key="2">
    <source>
        <dbReference type="ARBA" id="ARBA00022737"/>
    </source>
</evidence>
<dbReference type="PROSITE" id="PS50104">
    <property type="entry name" value="TIR"/>
    <property type="match status" value="1"/>
</dbReference>
<evidence type="ECO:0000256" key="3">
    <source>
        <dbReference type="ARBA" id="ARBA00022821"/>
    </source>
</evidence>
<dbReference type="PANTHER" id="PTHR11017">
    <property type="entry name" value="LEUCINE-RICH REPEAT-CONTAINING PROTEIN"/>
    <property type="match status" value="1"/>
</dbReference>
<dbReference type="SMART" id="SM00369">
    <property type="entry name" value="LRR_TYP"/>
    <property type="match status" value="4"/>
</dbReference>
<dbReference type="GO" id="GO:0007165">
    <property type="term" value="P:signal transduction"/>
    <property type="evidence" value="ECO:0007669"/>
    <property type="project" value="InterPro"/>
</dbReference>
<dbReference type="InterPro" id="IPR036390">
    <property type="entry name" value="WH_DNA-bd_sf"/>
</dbReference>
<keyword evidence="1" id="KW-0433">Leucine-rich repeat</keyword>
<dbReference type="InterPro" id="IPR000157">
    <property type="entry name" value="TIR_dom"/>
</dbReference>
<dbReference type="Pfam" id="PF23598">
    <property type="entry name" value="LRR_14"/>
    <property type="match status" value="1"/>
</dbReference>
<proteinExistence type="predicted"/>
<dbReference type="InterPro" id="IPR003591">
    <property type="entry name" value="Leu-rich_rpt_typical-subtyp"/>
</dbReference>
<dbReference type="Pfam" id="PF01582">
    <property type="entry name" value="TIR"/>
    <property type="match status" value="1"/>
</dbReference>
<protein>
    <recommendedName>
        <fullName evidence="5">TIR domain-containing protein</fullName>
    </recommendedName>
</protein>
<organism evidence="6">
    <name type="scientific">Eucalyptus grandis</name>
    <name type="common">Flooded gum</name>
    <dbReference type="NCBI Taxonomy" id="71139"/>
    <lineage>
        <taxon>Eukaryota</taxon>
        <taxon>Viridiplantae</taxon>
        <taxon>Streptophyta</taxon>
        <taxon>Embryophyta</taxon>
        <taxon>Tracheophyta</taxon>
        <taxon>Spermatophyta</taxon>
        <taxon>Magnoliopsida</taxon>
        <taxon>eudicotyledons</taxon>
        <taxon>Gunneridae</taxon>
        <taxon>Pentapetalae</taxon>
        <taxon>rosids</taxon>
        <taxon>malvids</taxon>
        <taxon>Myrtales</taxon>
        <taxon>Myrtaceae</taxon>
        <taxon>Myrtoideae</taxon>
        <taxon>Eucalypteae</taxon>
        <taxon>Eucalyptus</taxon>
    </lineage>
</organism>
<dbReference type="GO" id="GO:0043531">
    <property type="term" value="F:ADP binding"/>
    <property type="evidence" value="ECO:0007669"/>
    <property type="project" value="InterPro"/>
</dbReference>
<sequence length="1165" mass="131171">MEWNTVKLAVLFLFFGSVLSLPLQILLVMTLGAIAITASLTRRTMTTDSHSSSSAPISDLAGNNYDVFLSFRGPDTRRSFTDILHQRLTDAEIHVFLDDNELPFGEPIKPELIKAIKQSEVLIPIISADYASSRSCLMELVEMLECKQRMSREIIPIFYEIDPSDLKEQKNSFAESFREHRRNGVNGKTIEEWKLALKQIGSLRGFETEKIHNGLHSKIMDKLIPVVLQTLKKGLLPMEEYMVGVDHHVQKIMRKLGVVHHYGEVFELCRSGVQVLGIYGIGGVGKSTIAKFVYNQLYGHFQGYSYVDIPKLCQDDLTLSLQNKLISDLRKRTAQFTCSNDARTALAKRFQNEQVLILLDGMDNVGPLNSVVQKLTWFGQGSRIIVTSRKSNILQGFKEAETYEVEAMEEDKALQLFSKLAFGRDCPDKGFESLSKNITEATGRVPLALEVTGKFLSGKPKDIWKETLDQLKDAPHEKVKTVLKISYNALADNAKQIFLDIACFLIGKGSRIAFYMWEDCKLCPHTEIDALRVQSLVKIGENDELLMHDLLRTLGRSLVKNEDPVPRNRSRLWMHNQALSILQRTEGTPTVQALGLAFDKGSDDCFTSREFDQLSQLRFLDLDRANMRGNFTGLLSQLRWLRWQGYHKSSEPLIFCLENLVILDLSWSAVADDWEGWTQIIEKANKLKVLDLSGCSQLRKTPCFPAEGKLERLILEGCSQLSLIDKSIGKLKYLKSLNIKSTPIVLFPKEMGSLDNLEELLIDKTSIRHLHFLKGSMEHLKTLSASGCKSLAEISKSIGYVRSLSYLALDEANIPGLPDSVTLLKGLEELSLRDCQQMTALPVSIEMLTSLQKLDLSNTKIKILPKSIKYLVKLQVLRMEKTHISKFPDDITNLGTLQFITFSDCQSLNGKIMCDISGLSSLRSLDLSYTRICSLPESIYALPHLQTLHLLGCDKLQTLPSLPSSLVSLRWGTKNMRIVLDFSNLTDLKVLELVNVPDEEDIPFSEPSQTENFGWISSLSNLETLKLCLPNVTSLPEYFDALTRLKTLDLSCINLLDLPQLPSSLSKLLLKNCKSQRVDFSNLEILSGLELCDCNASEILGLGNLRLLQVLKISGCNMKNLDGLEQSSQLRWFSMSECLSLDRLPDLSRCASLKFKEIVFCNIQD</sequence>
<dbReference type="PRINTS" id="PR00364">
    <property type="entry name" value="DISEASERSIST"/>
</dbReference>
<dbReference type="InterPro" id="IPR032675">
    <property type="entry name" value="LRR_dom_sf"/>
</dbReference>
<evidence type="ECO:0000256" key="4">
    <source>
        <dbReference type="ARBA" id="ARBA00023027"/>
    </source>
</evidence>
<dbReference type="InterPro" id="IPR002182">
    <property type="entry name" value="NB-ARC"/>
</dbReference>
<dbReference type="GO" id="GO:0051707">
    <property type="term" value="P:response to other organism"/>
    <property type="evidence" value="ECO:0007669"/>
    <property type="project" value="UniProtKB-ARBA"/>
</dbReference>
<keyword evidence="4" id="KW-0520">NAD</keyword>
<keyword evidence="2" id="KW-0677">Repeat</keyword>
<dbReference type="Gramene" id="KCW74435">
    <property type="protein sequence ID" value="KCW74435"/>
    <property type="gene ID" value="EUGRSUZ_E03133"/>
</dbReference>
<dbReference type="InterPro" id="IPR055414">
    <property type="entry name" value="LRR_R13L4/SHOC2-like"/>
</dbReference>
<evidence type="ECO:0000259" key="5">
    <source>
        <dbReference type="PROSITE" id="PS50104"/>
    </source>
</evidence>
<dbReference type="InterPro" id="IPR035897">
    <property type="entry name" value="Toll_tir_struct_dom_sf"/>
</dbReference>
<dbReference type="Gene3D" id="3.80.10.10">
    <property type="entry name" value="Ribonuclease Inhibitor"/>
    <property type="match status" value="3"/>
</dbReference>
<evidence type="ECO:0000256" key="1">
    <source>
        <dbReference type="ARBA" id="ARBA00022614"/>
    </source>
</evidence>
<dbReference type="SUPFAM" id="SSF52058">
    <property type="entry name" value="L domain-like"/>
    <property type="match status" value="1"/>
</dbReference>
<dbReference type="InterPro" id="IPR058192">
    <property type="entry name" value="WHD_ROQ1-like"/>
</dbReference>
<dbReference type="InParanoid" id="A0A059C954"/>
<dbReference type="Gene3D" id="1.10.8.430">
    <property type="entry name" value="Helical domain of apoptotic protease-activating factors"/>
    <property type="match status" value="1"/>
</dbReference>
<gene>
    <name evidence="6" type="ORF">EUGRSUZ_E03133</name>
</gene>
<dbReference type="InterPro" id="IPR044974">
    <property type="entry name" value="Disease_R_plants"/>
</dbReference>